<feature type="transmembrane region" description="Helical" evidence="1">
    <location>
        <begin position="158"/>
        <end position="185"/>
    </location>
</feature>
<sequence length="306" mass="34747">MENALAGLVLNFLTLIADGCVCLISILIFIYIIIHVIFNRTKPEDKVTLILCANILILIFLYGAIVVSFSINSILGEFYGLNSDSSWCIFNGYLIAVIISAVYNVFISQATFRLCRIVYAAHKWLQLYGLYMMIGPIQLIIGFALQSPVLFWRDLHGTIWIISLSYGVPLLALLSIYIRITIFLYRRSTVQTLIVQRRQQRDLLVFKRIGITVSMLIIFGLPNLIFLLLTSMTGVEYALTYRIQWLIGSLSMLGLSITNVAGTPQLKSIVLNRWQRNRVGILTTTTSPQRVVATEQQTIQRLQPRY</sequence>
<accession>A0A8S2IQR0</accession>
<evidence type="ECO:0000313" key="3">
    <source>
        <dbReference type="EMBL" id="CAF3807510.1"/>
    </source>
</evidence>
<comment type="caution">
    <text evidence="2">The sequence shown here is derived from an EMBL/GenBank/DDBJ whole genome shotgun (WGS) entry which is preliminary data.</text>
</comment>
<feature type="transmembrane region" description="Helical" evidence="1">
    <location>
        <begin position="241"/>
        <end position="261"/>
    </location>
</feature>
<evidence type="ECO:0000313" key="4">
    <source>
        <dbReference type="EMBL" id="CAF3815553.1"/>
    </source>
</evidence>
<proteinExistence type="predicted"/>
<reference evidence="2" key="1">
    <citation type="submission" date="2021-02" db="EMBL/GenBank/DDBJ databases">
        <authorList>
            <person name="Nowell W R."/>
        </authorList>
    </citation>
    <scope>NUCLEOTIDE SEQUENCE</scope>
</reference>
<dbReference type="Proteomes" id="UP000681967">
    <property type="component" value="Unassembled WGS sequence"/>
</dbReference>
<feature type="transmembrane region" description="Helical" evidence="1">
    <location>
        <begin position="205"/>
        <end position="229"/>
    </location>
</feature>
<feature type="transmembrane region" description="Helical" evidence="1">
    <location>
        <begin position="49"/>
        <end position="69"/>
    </location>
</feature>
<evidence type="ECO:0000256" key="1">
    <source>
        <dbReference type="SAM" id="Phobius"/>
    </source>
</evidence>
<feature type="transmembrane region" description="Helical" evidence="1">
    <location>
        <begin position="128"/>
        <end position="152"/>
    </location>
</feature>
<keyword evidence="1" id="KW-0812">Transmembrane</keyword>
<dbReference type="EMBL" id="CAJOBJ010000341">
    <property type="protein sequence ID" value="CAF3815553.1"/>
    <property type="molecule type" value="Genomic_DNA"/>
</dbReference>
<keyword evidence="1" id="KW-1133">Transmembrane helix</keyword>
<evidence type="ECO:0000313" key="2">
    <source>
        <dbReference type="EMBL" id="CAF3761183.1"/>
    </source>
</evidence>
<dbReference type="EMBL" id="CAJOBH010000111">
    <property type="protein sequence ID" value="CAF3761183.1"/>
    <property type="molecule type" value="Genomic_DNA"/>
</dbReference>
<dbReference type="Proteomes" id="UP000676336">
    <property type="component" value="Unassembled WGS sequence"/>
</dbReference>
<evidence type="ECO:0000313" key="5">
    <source>
        <dbReference type="Proteomes" id="UP000681967"/>
    </source>
</evidence>
<feature type="transmembrane region" description="Helical" evidence="1">
    <location>
        <begin position="12"/>
        <end position="37"/>
    </location>
</feature>
<dbReference type="Proteomes" id="UP000681720">
    <property type="component" value="Unassembled WGS sequence"/>
</dbReference>
<feature type="transmembrane region" description="Helical" evidence="1">
    <location>
        <begin position="89"/>
        <end position="107"/>
    </location>
</feature>
<organism evidence="2 5">
    <name type="scientific">Rotaria magnacalcarata</name>
    <dbReference type="NCBI Taxonomy" id="392030"/>
    <lineage>
        <taxon>Eukaryota</taxon>
        <taxon>Metazoa</taxon>
        <taxon>Spiralia</taxon>
        <taxon>Gnathifera</taxon>
        <taxon>Rotifera</taxon>
        <taxon>Eurotatoria</taxon>
        <taxon>Bdelloidea</taxon>
        <taxon>Philodinida</taxon>
        <taxon>Philodinidae</taxon>
        <taxon>Rotaria</taxon>
    </lineage>
</organism>
<dbReference type="AlphaFoldDB" id="A0A8S2IQR0"/>
<dbReference type="EMBL" id="CAJOBI010000241">
    <property type="protein sequence ID" value="CAF3807510.1"/>
    <property type="molecule type" value="Genomic_DNA"/>
</dbReference>
<gene>
    <name evidence="2" type="ORF">BYL167_LOCUS871</name>
    <name evidence="4" type="ORF">GIL414_LOCUS1897</name>
    <name evidence="3" type="ORF">SMN809_LOCUS1533</name>
</gene>
<evidence type="ECO:0008006" key="6">
    <source>
        <dbReference type="Google" id="ProtNLM"/>
    </source>
</evidence>
<keyword evidence="1" id="KW-0472">Membrane</keyword>
<name>A0A8S2IQR0_9BILA</name>
<protein>
    <recommendedName>
        <fullName evidence="6">G-protein coupled receptors family 1 profile domain-containing protein</fullName>
    </recommendedName>
</protein>